<feature type="region of interest" description="Disordered" evidence="9">
    <location>
        <begin position="382"/>
        <end position="403"/>
    </location>
</feature>
<dbReference type="Pfam" id="PF10659">
    <property type="entry name" value="Trypan_glycop_C"/>
    <property type="match status" value="1"/>
</dbReference>
<evidence type="ECO:0000259" key="11">
    <source>
        <dbReference type="Pfam" id="PF10659"/>
    </source>
</evidence>
<dbReference type="GO" id="GO:0098552">
    <property type="term" value="C:side of membrane"/>
    <property type="evidence" value="ECO:0007669"/>
    <property type="project" value="UniProtKB-KW"/>
</dbReference>
<evidence type="ECO:0000256" key="6">
    <source>
        <dbReference type="ARBA" id="ARBA00023136"/>
    </source>
</evidence>
<reference evidence="13" key="1">
    <citation type="submission" date="2013-02" db="EMBL/GenBank/DDBJ databases">
        <authorList>
            <person name="Cross G.A.M."/>
            <person name="Kim H.-S."/>
            <person name="Wickstead B."/>
        </authorList>
    </citation>
    <scope>NUCLEOTIDE SEQUENCE</scope>
    <source>
        <strain evidence="13">Lister 427</strain>
    </source>
</reference>
<evidence type="ECO:0000256" key="8">
    <source>
        <dbReference type="ARBA" id="ARBA00023288"/>
    </source>
</evidence>
<feature type="compositionally biased region" description="Low complexity" evidence="9">
    <location>
        <begin position="85"/>
        <end position="103"/>
    </location>
</feature>
<dbReference type="GO" id="GO:0005886">
    <property type="term" value="C:plasma membrane"/>
    <property type="evidence" value="ECO:0007669"/>
    <property type="project" value="UniProtKB-SubCell"/>
</dbReference>
<evidence type="ECO:0000256" key="9">
    <source>
        <dbReference type="SAM" id="MobiDB-lite"/>
    </source>
</evidence>
<feature type="region of interest" description="Disordered" evidence="9">
    <location>
        <begin position="437"/>
        <end position="478"/>
    </location>
</feature>
<evidence type="ECO:0000256" key="4">
    <source>
        <dbReference type="ARBA" id="ARBA00022622"/>
    </source>
</evidence>
<feature type="signal peptide" evidence="10">
    <location>
        <begin position="1"/>
        <end position="23"/>
    </location>
</feature>
<evidence type="ECO:0000256" key="1">
    <source>
        <dbReference type="ARBA" id="ARBA00002523"/>
    </source>
</evidence>
<dbReference type="VEuPathDB" id="TriTrypDB:Tb1125.9.570"/>
<organism evidence="13">
    <name type="scientific">Trypanosoma brucei</name>
    <dbReference type="NCBI Taxonomy" id="5691"/>
    <lineage>
        <taxon>Eukaryota</taxon>
        <taxon>Discoba</taxon>
        <taxon>Euglenozoa</taxon>
        <taxon>Kinetoplastea</taxon>
        <taxon>Metakinetoplastina</taxon>
        <taxon>Trypanosomatida</taxon>
        <taxon>Trypanosomatidae</taxon>
        <taxon>Trypanosoma</taxon>
    </lineage>
</organism>
<dbReference type="InterPro" id="IPR019609">
    <property type="entry name" value="Variant_surf_glycoprt_trypan_C"/>
</dbReference>
<dbReference type="InterPro" id="IPR025932">
    <property type="entry name" value="Trypano_VSG_B_N_dom"/>
</dbReference>
<evidence type="ECO:0000313" key="13">
    <source>
        <dbReference type="EMBL" id="AGH59913.1"/>
    </source>
</evidence>
<dbReference type="Pfam" id="PF13206">
    <property type="entry name" value="VSG_B"/>
    <property type="match status" value="1"/>
</dbReference>
<dbReference type="VEuPathDB" id="TriTrypDB:Tb927.9.570"/>
<sequence>MKAQQIITHLAVLVLLVTPKARATAPADGDNMPAMGLLCPAHQLANGEIKLQPDQAKLEADLQDLLALNMSLADRSWVAQFRAAPDGAAAQPQGNPQQKQQAGTPHELEAWRAAKATVDNTEKFKNVLATYGYTQANASKLIPLKGLIALYADAAFAIQAQVTTAPDKQQTDAELRTLIKTAIYGHDGTYDESKKEEMGIKESADRQNVCTSQGNSNPIQTISTMVACLCAVKDDMVSGKAPCGQYGETTLKWEAAGPPLKTLWTKTRSSCPTAANVDVTADRIAAAIAQAKMAFYSKGNDLYVGKFDNAGYDGNTNGACIKYTCQASNSVPSFTKATWIEKLQTVETSLRARQAIQKEEKQVYTKIETLKQLIKAAITNADKITPPTRQHQSDPKLATANDRNSQAQKIADCSNLDQAECKPDVGCKYNETTNKCEEDQKSPVVQAKKEDKGEATNSEGKKCSKKKKQEDCKDGCKWEGKECKDSSFLVN</sequence>
<proteinExistence type="predicted"/>
<feature type="domain" description="Trypanosome variant surface glycoprotein C-terminal" evidence="11">
    <location>
        <begin position="413"/>
        <end position="491"/>
    </location>
</feature>
<dbReference type="VEuPathDB" id="TriTrypDB:Tb427_000472600"/>
<keyword evidence="8" id="KW-0449">Lipoprotein</keyword>
<dbReference type="AlphaFoldDB" id="M4SUA0"/>
<protein>
    <submittedName>
        <fullName evidence="13">Variant surface glycoprotein 740</fullName>
    </submittedName>
</protein>
<evidence type="ECO:0000259" key="12">
    <source>
        <dbReference type="Pfam" id="PF13206"/>
    </source>
</evidence>
<keyword evidence="6" id="KW-0472">Membrane</keyword>
<feature type="chain" id="PRO_5004057332" evidence="10">
    <location>
        <begin position="24"/>
        <end position="491"/>
    </location>
</feature>
<keyword evidence="7" id="KW-0325">Glycoprotein</keyword>
<evidence type="ECO:0000256" key="2">
    <source>
        <dbReference type="ARBA" id="ARBA00004609"/>
    </source>
</evidence>
<comment type="function">
    <text evidence="1">VSG forms a coat on the surface of the parasite. The trypanosome evades the immune response of the host by expressing a series of antigenically distinct VSGs from an estimated 1000 VSG genes.</text>
</comment>
<accession>M4SUA0</accession>
<evidence type="ECO:0000256" key="3">
    <source>
        <dbReference type="ARBA" id="ARBA00022475"/>
    </source>
</evidence>
<evidence type="ECO:0000256" key="7">
    <source>
        <dbReference type="ARBA" id="ARBA00023180"/>
    </source>
</evidence>
<comment type="subcellular location">
    <subcellularLocation>
        <location evidence="2">Cell membrane</location>
        <topology evidence="2">Lipid-anchor</topology>
        <topology evidence="2">GPI-anchor</topology>
    </subcellularLocation>
</comment>
<evidence type="ECO:0000256" key="10">
    <source>
        <dbReference type="SAM" id="SignalP"/>
    </source>
</evidence>
<dbReference type="EMBL" id="KC612482">
    <property type="protein sequence ID" value="AGH59913.1"/>
    <property type="molecule type" value="Genomic_DNA"/>
</dbReference>
<keyword evidence="5 10" id="KW-0732">Signal</keyword>
<name>M4SUA0_9TRYP</name>
<feature type="domain" description="Trypanosome variant surface glycoprotein B-type N-terminal" evidence="12">
    <location>
        <begin position="13"/>
        <end position="368"/>
    </location>
</feature>
<keyword evidence="3" id="KW-1003">Cell membrane</keyword>
<evidence type="ECO:0000256" key="5">
    <source>
        <dbReference type="ARBA" id="ARBA00022729"/>
    </source>
</evidence>
<feature type="region of interest" description="Disordered" evidence="9">
    <location>
        <begin position="85"/>
        <end position="105"/>
    </location>
</feature>
<reference evidence="13" key="2">
    <citation type="journal article" date="2014" name="Mol. Biochem. Parasitol.">
        <title>Capturing the variant surface glycoprotein repertoire (the VSGnome) of Trypanosoma brucei Lister 427.</title>
        <authorList>
            <person name="Cross G.A."/>
            <person name="Kim H.S."/>
            <person name="Wickstead B."/>
        </authorList>
    </citation>
    <scope>NUCLEOTIDE SEQUENCE</scope>
    <source>
        <strain evidence="13">Lister 427</strain>
    </source>
</reference>
<keyword evidence="4" id="KW-0336">GPI-anchor</keyword>